<feature type="transmembrane region" description="Helical" evidence="1">
    <location>
        <begin position="108"/>
        <end position="125"/>
    </location>
</feature>
<dbReference type="RefSeq" id="WP_145905893.1">
    <property type="nucleotide sequence ID" value="NZ_BAAAMZ010000006.1"/>
</dbReference>
<dbReference type="Proteomes" id="UP000317940">
    <property type="component" value="Unassembled WGS sequence"/>
</dbReference>
<sequence>MQPSAPGLPGQHHRTELRKDLDAAIETRRELGPEYESELVDAFLARIDSRLDARVEQRVAERLAELGHEQPRRHGKFGSLGYLPYTSLVMAVPLTGIGVAVMGGFGVVVAWAGIVGVNLAAALGGQREQEQRRRTAARSEWA</sequence>
<keyword evidence="3" id="KW-1185">Reference proteome</keyword>
<proteinExistence type="predicted"/>
<feature type="transmembrane region" description="Helical" evidence="1">
    <location>
        <begin position="82"/>
        <end position="102"/>
    </location>
</feature>
<gene>
    <name evidence="2" type="ORF">FHX73_113519</name>
</gene>
<comment type="caution">
    <text evidence="2">The sequence shown here is derived from an EMBL/GenBank/DDBJ whole genome shotgun (WGS) entry which is preliminary data.</text>
</comment>
<evidence type="ECO:0000256" key="1">
    <source>
        <dbReference type="SAM" id="Phobius"/>
    </source>
</evidence>
<dbReference type="OrthoDB" id="3854538at2"/>
<dbReference type="EMBL" id="VIWT01000001">
    <property type="protein sequence ID" value="TWF99672.1"/>
    <property type="molecule type" value="Genomic_DNA"/>
</dbReference>
<accession>A0A561UJX5</accession>
<evidence type="ECO:0000313" key="2">
    <source>
        <dbReference type="EMBL" id="TWF99672.1"/>
    </source>
</evidence>
<name>A0A561UJX5_9ACTN</name>
<keyword evidence="1" id="KW-1133">Transmembrane helix</keyword>
<protein>
    <recommendedName>
        <fullName evidence="4">Integral membrane protein</fullName>
    </recommendedName>
</protein>
<reference evidence="2 3" key="1">
    <citation type="submission" date="2019-06" db="EMBL/GenBank/DDBJ databases">
        <title>Sequencing the genomes of 1000 actinobacteria strains.</title>
        <authorList>
            <person name="Klenk H.-P."/>
        </authorList>
    </citation>
    <scope>NUCLEOTIDE SEQUENCE [LARGE SCALE GENOMIC DNA]</scope>
    <source>
        <strain evidence="2 3">DSM 44826</strain>
    </source>
</reference>
<dbReference type="AlphaFoldDB" id="A0A561UJX5"/>
<organism evidence="2 3">
    <name type="scientific">Kitasatospora viridis</name>
    <dbReference type="NCBI Taxonomy" id="281105"/>
    <lineage>
        <taxon>Bacteria</taxon>
        <taxon>Bacillati</taxon>
        <taxon>Actinomycetota</taxon>
        <taxon>Actinomycetes</taxon>
        <taxon>Kitasatosporales</taxon>
        <taxon>Streptomycetaceae</taxon>
        <taxon>Kitasatospora</taxon>
    </lineage>
</organism>
<evidence type="ECO:0000313" key="3">
    <source>
        <dbReference type="Proteomes" id="UP000317940"/>
    </source>
</evidence>
<evidence type="ECO:0008006" key="4">
    <source>
        <dbReference type="Google" id="ProtNLM"/>
    </source>
</evidence>
<keyword evidence="1" id="KW-0812">Transmembrane</keyword>
<keyword evidence="1" id="KW-0472">Membrane</keyword>